<dbReference type="SMART" id="SM00355">
    <property type="entry name" value="ZnF_C2H2"/>
    <property type="match status" value="9"/>
</dbReference>
<name>A0A4Y2FR65_ARAVE</name>
<sequence length="1031" mass="115022">MVLPGYHLRSQVQESAAADSRPKQQAIDKTDGKHAADMIEENIKSTGSPPRIEQEKDDQTAQNKPSESAMPIQNETSVEKEDGNISPSELSELNSSTVVEKPTESKIPAEKSNKTDDDKNQEEEIISCPICGQTFGRRSKLTEHLKTHSTDQATCPICKKILNSSNSRDRHLLIHSKDRPYKCKVCKATFTTNGNMNRHFKTHLNKKGRSPMRKKMMIGKISNEKGDNASKEQGNLSKKEELPPQADVCEGATETPEFQSEMEEMYHQKNYFNSLGLCRKSSIPQQNVNQALVSDKQGKFEELPEKRKELTIWNEGRIDQIPHTTTQTGDNLRRRKVKESTDAGSSKANSNSVKIRSDGMPNSDPTDAQDLAGITDIISNVQPKTSTENQTTTDTSPTGHQYIKHSIKQSFTCENCKYTAKDKNSLKRHKQTHNRNGKFKCKTCSLTFTNKANGQRHVRELHGLHDRESISAQIVFLKAETDSAVQKIFPCRYCSSIFDNEQALQHHIRSNECTKKPFFCAICVIGSSTKNNCFRHITNKHPEIFNNKMSSEEKKRVKKLNMRQTIYTSPQQDEDNKSKEIEAAEGLCRLSENRQDDTFTESVCATEQFHDTSCNRLADVEAPSVAVGTGTTVIVGADPVGTGPSETTGTVSSMITGTSLSMILGTCPSVTKSNSEFSEDKPLDLSVNPLDLSFKSFKKIDSLDLPESKLETARVSESQMAVSESNGHSQSTQNFGKNDNNLQQQKCVLPKQSIKNFKCKYCEKTFSSNSNLQRHLVNLHKQSSTIQLESSHNPIRRDLLRECSINSSVKHSDCNQIKNSRSSLTNSKFNASYDRGTGSDTENDLASIPSIQSTVNQGIHIAHPCTSTAYSVISHINRKRPFSDLQSSSSSFPAWNQRKKQVRTGPRSPTEAACSPVSVPQRVVTTSMDRFNDEGSIGGSPATIPGNNSSACELSKSTHDQSFNVRLAESAEPSPSKDTDLICSYCSSQFSSKEHVDSHIKELHYLEHNNTLEVPDEKIRWKKERFSKLRQ</sequence>
<gene>
    <name evidence="4" type="primary">RREB1_0</name>
    <name evidence="4" type="ORF">AVEN_225157_1</name>
</gene>
<evidence type="ECO:0000313" key="4">
    <source>
        <dbReference type="EMBL" id="GBM43631.1"/>
    </source>
</evidence>
<evidence type="ECO:0000313" key="5">
    <source>
        <dbReference type="Proteomes" id="UP000499080"/>
    </source>
</evidence>
<dbReference type="PANTHER" id="PTHR46451">
    <property type="entry name" value="RAS-RESPONSIVE ELEMENT-BINDING PROTEIN 1"/>
    <property type="match status" value="1"/>
</dbReference>
<proteinExistence type="predicted"/>
<dbReference type="GO" id="GO:0000978">
    <property type="term" value="F:RNA polymerase II cis-regulatory region sequence-specific DNA binding"/>
    <property type="evidence" value="ECO:0007669"/>
    <property type="project" value="TreeGrafter"/>
</dbReference>
<keyword evidence="1" id="KW-0479">Metal-binding</keyword>
<feature type="region of interest" description="Disordered" evidence="2">
    <location>
        <begin position="222"/>
        <end position="243"/>
    </location>
</feature>
<feature type="domain" description="C2H2-type" evidence="3">
    <location>
        <begin position="411"/>
        <end position="438"/>
    </location>
</feature>
<protein>
    <submittedName>
        <fullName evidence="4">Ras-responsive element-binding protein 1</fullName>
    </submittedName>
</protein>
<feature type="domain" description="C2H2-type" evidence="3">
    <location>
        <begin position="757"/>
        <end position="785"/>
    </location>
</feature>
<keyword evidence="1" id="KW-0863">Zinc-finger</keyword>
<feature type="region of interest" description="Disordered" evidence="2">
    <location>
        <begin position="1"/>
        <end position="122"/>
    </location>
</feature>
<dbReference type="SUPFAM" id="SSF57667">
    <property type="entry name" value="beta-beta-alpha zinc fingers"/>
    <property type="match status" value="4"/>
</dbReference>
<organism evidence="4 5">
    <name type="scientific">Araneus ventricosus</name>
    <name type="common">Orbweaver spider</name>
    <name type="synonym">Epeira ventricosa</name>
    <dbReference type="NCBI Taxonomy" id="182803"/>
    <lineage>
        <taxon>Eukaryota</taxon>
        <taxon>Metazoa</taxon>
        <taxon>Ecdysozoa</taxon>
        <taxon>Arthropoda</taxon>
        <taxon>Chelicerata</taxon>
        <taxon>Arachnida</taxon>
        <taxon>Araneae</taxon>
        <taxon>Araneomorphae</taxon>
        <taxon>Entelegynae</taxon>
        <taxon>Araneoidea</taxon>
        <taxon>Araneidae</taxon>
        <taxon>Araneus</taxon>
    </lineage>
</organism>
<dbReference type="InterPro" id="IPR013087">
    <property type="entry name" value="Znf_C2H2_type"/>
</dbReference>
<feature type="domain" description="C2H2-type" evidence="3">
    <location>
        <begin position="489"/>
        <end position="517"/>
    </location>
</feature>
<feature type="region of interest" description="Disordered" evidence="2">
    <location>
        <begin position="318"/>
        <end position="400"/>
    </location>
</feature>
<feature type="compositionally biased region" description="Polar residues" evidence="2">
    <location>
        <begin position="60"/>
        <end position="76"/>
    </location>
</feature>
<evidence type="ECO:0000256" key="2">
    <source>
        <dbReference type="SAM" id="MobiDB-lite"/>
    </source>
</evidence>
<dbReference type="Pfam" id="PF00096">
    <property type="entry name" value="zf-C2H2"/>
    <property type="match status" value="2"/>
</dbReference>
<keyword evidence="1" id="KW-0862">Zinc</keyword>
<feature type="domain" description="C2H2-type" evidence="3">
    <location>
        <begin position="181"/>
        <end position="208"/>
    </location>
</feature>
<dbReference type="Gene3D" id="3.30.160.60">
    <property type="entry name" value="Classic Zinc Finger"/>
    <property type="match status" value="5"/>
</dbReference>
<feature type="domain" description="C2H2-type" evidence="3">
    <location>
        <begin position="126"/>
        <end position="153"/>
    </location>
</feature>
<feature type="compositionally biased region" description="Polar residues" evidence="2">
    <location>
        <begin position="342"/>
        <end position="354"/>
    </location>
</feature>
<dbReference type="OrthoDB" id="3069995at2759"/>
<feature type="compositionally biased region" description="Basic and acidic residues" evidence="2">
    <location>
        <begin position="101"/>
        <end position="118"/>
    </location>
</feature>
<evidence type="ECO:0000256" key="1">
    <source>
        <dbReference type="PROSITE-ProRule" id="PRU00042"/>
    </source>
</evidence>
<reference evidence="4 5" key="1">
    <citation type="journal article" date="2019" name="Sci. Rep.">
        <title>Orb-weaving spider Araneus ventricosus genome elucidates the spidroin gene catalogue.</title>
        <authorList>
            <person name="Kono N."/>
            <person name="Nakamura H."/>
            <person name="Ohtoshi R."/>
            <person name="Moran D.A.P."/>
            <person name="Shinohara A."/>
            <person name="Yoshida Y."/>
            <person name="Fujiwara M."/>
            <person name="Mori M."/>
            <person name="Tomita M."/>
            <person name="Arakawa K."/>
        </authorList>
    </citation>
    <scope>NUCLEOTIDE SEQUENCE [LARGE SCALE GENOMIC DNA]</scope>
</reference>
<feature type="domain" description="C2H2-type" evidence="3">
    <location>
        <begin position="981"/>
        <end position="1009"/>
    </location>
</feature>
<dbReference type="GO" id="GO:0008270">
    <property type="term" value="F:zinc ion binding"/>
    <property type="evidence" value="ECO:0007669"/>
    <property type="project" value="UniProtKB-KW"/>
</dbReference>
<dbReference type="PROSITE" id="PS50157">
    <property type="entry name" value="ZINC_FINGER_C2H2_2"/>
    <property type="match status" value="8"/>
</dbReference>
<feature type="region of interest" description="Disordered" evidence="2">
    <location>
        <begin position="882"/>
        <end position="918"/>
    </location>
</feature>
<dbReference type="PANTHER" id="PTHR46451:SF1">
    <property type="entry name" value="RAS-RESPONSIVE ELEMENT-BINDING PROTEIN 1"/>
    <property type="match status" value="1"/>
</dbReference>
<feature type="compositionally biased region" description="Polar residues" evidence="2">
    <location>
        <begin position="85"/>
        <end position="98"/>
    </location>
</feature>
<dbReference type="GO" id="GO:0005634">
    <property type="term" value="C:nucleus"/>
    <property type="evidence" value="ECO:0007669"/>
    <property type="project" value="TreeGrafter"/>
</dbReference>
<dbReference type="AlphaFoldDB" id="A0A4Y2FR65"/>
<evidence type="ECO:0000259" key="3">
    <source>
        <dbReference type="PROSITE" id="PS50157"/>
    </source>
</evidence>
<feature type="compositionally biased region" description="Basic and acidic residues" evidence="2">
    <location>
        <begin position="20"/>
        <end position="43"/>
    </location>
</feature>
<dbReference type="InterPro" id="IPR036236">
    <property type="entry name" value="Znf_C2H2_sf"/>
</dbReference>
<dbReference type="InterPro" id="IPR052795">
    <property type="entry name" value="RREB1"/>
</dbReference>
<dbReference type="Proteomes" id="UP000499080">
    <property type="component" value="Unassembled WGS sequence"/>
</dbReference>
<feature type="compositionally biased region" description="Low complexity" evidence="2">
    <location>
        <begin position="385"/>
        <end position="398"/>
    </location>
</feature>
<feature type="domain" description="C2H2-type" evidence="3">
    <location>
        <begin position="439"/>
        <end position="470"/>
    </location>
</feature>
<accession>A0A4Y2FR65</accession>
<dbReference type="GO" id="GO:0001228">
    <property type="term" value="F:DNA-binding transcription activator activity, RNA polymerase II-specific"/>
    <property type="evidence" value="ECO:0007669"/>
    <property type="project" value="TreeGrafter"/>
</dbReference>
<feature type="domain" description="C2H2-type" evidence="3">
    <location>
        <begin position="153"/>
        <end position="180"/>
    </location>
</feature>
<dbReference type="Pfam" id="PF13894">
    <property type="entry name" value="zf-C2H2_4"/>
    <property type="match status" value="1"/>
</dbReference>
<dbReference type="PROSITE" id="PS00028">
    <property type="entry name" value="ZINC_FINGER_C2H2_1"/>
    <property type="match status" value="6"/>
</dbReference>
<comment type="caution">
    <text evidence="4">The sequence shown here is derived from an EMBL/GenBank/DDBJ whole genome shotgun (WGS) entry which is preliminary data.</text>
</comment>
<dbReference type="EMBL" id="BGPR01001036">
    <property type="protein sequence ID" value="GBM43631.1"/>
    <property type="molecule type" value="Genomic_DNA"/>
</dbReference>
<keyword evidence="5" id="KW-1185">Reference proteome</keyword>